<feature type="transmembrane region" description="Helical" evidence="2">
    <location>
        <begin position="228"/>
        <end position="247"/>
    </location>
</feature>
<feature type="transmembrane region" description="Helical" evidence="2">
    <location>
        <begin position="259"/>
        <end position="276"/>
    </location>
</feature>
<dbReference type="EMBL" id="CP047020">
    <property type="protein sequence ID" value="QHA06978.1"/>
    <property type="molecule type" value="Genomic_DNA"/>
</dbReference>
<organism evidence="3 4">
    <name type="scientific">Streptomyces broussonetiae</name>
    <dbReference type="NCBI Taxonomy" id="2686304"/>
    <lineage>
        <taxon>Bacteria</taxon>
        <taxon>Bacillati</taxon>
        <taxon>Actinomycetota</taxon>
        <taxon>Actinomycetes</taxon>
        <taxon>Kitasatosporales</taxon>
        <taxon>Streptomycetaceae</taxon>
        <taxon>Streptomyces</taxon>
    </lineage>
</organism>
<reference evidence="3 4" key="1">
    <citation type="submission" date="2019-12" db="EMBL/GenBank/DDBJ databases">
        <title>Streptomyces sp. strain T44 isolated from rhizosphere soil of Broussonetia papyrifera.</title>
        <authorList>
            <person name="Mo P."/>
        </authorList>
    </citation>
    <scope>NUCLEOTIDE SEQUENCE [LARGE SCALE GENOMIC DNA]</scope>
    <source>
        <strain evidence="3 4">T44</strain>
    </source>
</reference>
<feature type="transmembrane region" description="Helical" evidence="2">
    <location>
        <begin position="202"/>
        <end position="222"/>
    </location>
</feature>
<gene>
    <name evidence="3" type="ORF">GQF42_30070</name>
</gene>
<feature type="transmembrane region" description="Helical" evidence="2">
    <location>
        <begin position="135"/>
        <end position="155"/>
    </location>
</feature>
<feature type="region of interest" description="Disordered" evidence="1">
    <location>
        <begin position="309"/>
        <end position="330"/>
    </location>
</feature>
<evidence type="ECO:0000256" key="1">
    <source>
        <dbReference type="SAM" id="MobiDB-lite"/>
    </source>
</evidence>
<evidence type="ECO:0000256" key="2">
    <source>
        <dbReference type="SAM" id="Phobius"/>
    </source>
</evidence>
<feature type="transmembrane region" description="Helical" evidence="2">
    <location>
        <begin position="282"/>
        <end position="302"/>
    </location>
</feature>
<name>A0A6I6N1F5_9ACTN</name>
<dbReference type="AlphaFoldDB" id="A0A6I6N1F5"/>
<feature type="transmembrane region" description="Helical" evidence="2">
    <location>
        <begin position="161"/>
        <end position="181"/>
    </location>
</feature>
<feature type="transmembrane region" description="Helical" evidence="2">
    <location>
        <begin position="102"/>
        <end position="123"/>
    </location>
</feature>
<protein>
    <submittedName>
        <fullName evidence="3">EamA/RhaT family transporter</fullName>
    </submittedName>
</protein>
<keyword evidence="2" id="KW-1133">Transmembrane helix</keyword>
<dbReference type="Proteomes" id="UP000436138">
    <property type="component" value="Chromosome"/>
</dbReference>
<dbReference type="RefSeq" id="WP_158925038.1">
    <property type="nucleotide sequence ID" value="NZ_CP047020.1"/>
</dbReference>
<keyword evidence="2" id="KW-0472">Membrane</keyword>
<keyword evidence="4" id="KW-1185">Reference proteome</keyword>
<feature type="transmembrane region" description="Helical" evidence="2">
    <location>
        <begin position="44"/>
        <end position="62"/>
    </location>
</feature>
<proteinExistence type="predicted"/>
<accession>A0A6I6N1F5</accession>
<keyword evidence="2" id="KW-0812">Transmembrane</keyword>
<feature type="compositionally biased region" description="Low complexity" evidence="1">
    <location>
        <begin position="320"/>
        <end position="330"/>
    </location>
</feature>
<feature type="transmembrane region" description="Helical" evidence="2">
    <location>
        <begin position="74"/>
        <end position="96"/>
    </location>
</feature>
<sequence length="330" mass="34808">MTSPDPARRAGTLVGPLLVLSYCVANSVKSVVEGRLVQDISPEFYAFNAFFVIQVLYLALCRDHRALLAAVRRCLPDVLAYNVTTTLSWVAVLYALRVFEPAVTNSLIVGMVPVLTILIGGRLRPQARPSRTEVLSSLGVLASMGYLAAMTLTGSSGTGSVSAGGFVLGVVASVVTAAAVAGNTFYTKRLGEAGMKPGQMMACRFPLLLVSTLVLFLVRGSAAPYSAVNVTLFLVLGLGVAGTLLLLQVGITRTEPMTVSLLFGSNLILTFAIQFFDPRIDQSVHTLIGVLLLTGFILWGSLSGVRQAAGADREPPRAPAPATDTSPHRS</sequence>
<dbReference type="KEGG" id="sbro:GQF42_30070"/>
<evidence type="ECO:0000313" key="3">
    <source>
        <dbReference type="EMBL" id="QHA06978.1"/>
    </source>
</evidence>
<evidence type="ECO:0000313" key="4">
    <source>
        <dbReference type="Proteomes" id="UP000436138"/>
    </source>
</evidence>